<evidence type="ECO:0000256" key="3">
    <source>
        <dbReference type="ARBA" id="ARBA00022448"/>
    </source>
</evidence>
<comment type="similarity">
    <text evidence="2">Belongs to the Gram-negative porin family.</text>
</comment>
<dbReference type="GO" id="GO:0046930">
    <property type="term" value="C:pore complex"/>
    <property type="evidence" value="ECO:0007669"/>
    <property type="project" value="UniProtKB-KW"/>
</dbReference>
<accession>A0A756YCS2</accession>
<dbReference type="SUPFAM" id="SSF56935">
    <property type="entry name" value="Porins"/>
    <property type="match status" value="1"/>
</dbReference>
<organism evidence="10">
    <name type="scientific">Salmonella enterica</name>
    <name type="common">Salmonella choleraesuis</name>
    <dbReference type="NCBI Taxonomy" id="28901"/>
    <lineage>
        <taxon>Bacteria</taxon>
        <taxon>Pseudomonadati</taxon>
        <taxon>Pseudomonadota</taxon>
        <taxon>Gammaproteobacteria</taxon>
        <taxon>Enterobacterales</taxon>
        <taxon>Enterobacteriaceae</taxon>
        <taxon>Salmonella</taxon>
    </lineage>
</organism>
<evidence type="ECO:0000256" key="1">
    <source>
        <dbReference type="ARBA" id="ARBA00004571"/>
    </source>
</evidence>
<keyword evidence="3" id="KW-0813">Transport</keyword>
<dbReference type="GO" id="GO:0034220">
    <property type="term" value="P:monoatomic ion transmembrane transport"/>
    <property type="evidence" value="ECO:0007669"/>
    <property type="project" value="InterPro"/>
</dbReference>
<comment type="subcellular location">
    <subcellularLocation>
        <location evidence="1">Cell outer membrane</location>
        <topology evidence="1">Multi-pass membrane protein</topology>
    </subcellularLocation>
</comment>
<evidence type="ECO:0000256" key="5">
    <source>
        <dbReference type="ARBA" id="ARBA00022692"/>
    </source>
</evidence>
<evidence type="ECO:0000256" key="7">
    <source>
        <dbReference type="ARBA" id="ARBA00023114"/>
    </source>
</evidence>
<evidence type="ECO:0000256" key="6">
    <source>
        <dbReference type="ARBA" id="ARBA00022729"/>
    </source>
</evidence>
<dbReference type="PRINTS" id="PR00183">
    <property type="entry name" value="ECOLIPORIN"/>
</dbReference>
<evidence type="ECO:0000313" key="10">
    <source>
        <dbReference type="EMBL" id="HAG0390754.1"/>
    </source>
</evidence>
<dbReference type="GO" id="GO:0009279">
    <property type="term" value="C:cell outer membrane"/>
    <property type="evidence" value="ECO:0007669"/>
    <property type="project" value="UniProtKB-SubCell"/>
</dbReference>
<reference evidence="10" key="2">
    <citation type="submission" date="2020-02" db="EMBL/GenBank/DDBJ databases">
        <authorList>
            <consortium name="NCBI Pathogen Detection Project"/>
        </authorList>
    </citation>
    <scope>NUCLEOTIDE SEQUENCE</scope>
    <source>
        <strain evidence="10">MA.CK_97/00011857</strain>
    </source>
</reference>
<dbReference type="Pfam" id="PF00267">
    <property type="entry name" value="Porin_1"/>
    <property type="match status" value="1"/>
</dbReference>
<evidence type="ECO:0000256" key="4">
    <source>
        <dbReference type="ARBA" id="ARBA00022452"/>
    </source>
</evidence>
<dbReference type="InterPro" id="IPR050298">
    <property type="entry name" value="Gram-neg_bact_OMP"/>
</dbReference>
<dbReference type="AlphaFoldDB" id="A0A756YCS2"/>
<dbReference type="PANTHER" id="PTHR34501:SF2">
    <property type="entry name" value="OUTER MEMBRANE PORIN F-RELATED"/>
    <property type="match status" value="1"/>
</dbReference>
<dbReference type="CDD" id="cd00342">
    <property type="entry name" value="gram_neg_porins"/>
    <property type="match status" value="1"/>
</dbReference>
<keyword evidence="8" id="KW-0472">Membrane</keyword>
<keyword evidence="7" id="KW-0406">Ion transport</keyword>
<name>A0A756YCS2_SALER</name>
<sequence>MKKIITVVISSILTISAVDASELYNKDGDKLDLYGKVDARHTFTDSRWRDGDETYVRLGFKGETQFNEIITGYGQWEYNIEANKTEDVQTSNATRFAYAGIKLGNFGSFDYGRNNGIIYDVESYTDVNPVFGGDSYSTADNFMTGRANGLATYRNSDFFGFINGLAFAIQYQGANGSKGENIRHSNTLSQNGDGWGSSVTYSLPSGFSYVAAYSNSYRTEDQRTKTTNDARHAETFAVGLKYNESNLYLATNYAETRNTTAIGGKKTSDVTDRNKSFEIVAQYQFDTGVRPSVSFLQSRATKNGLDFAQVKYIEVGTYFYFSKNMSVYADYKINLLNRSDYFVKELGGNSVDIIGMGAVYQF</sequence>
<proteinExistence type="inferred from homology"/>
<keyword evidence="4" id="KW-1134">Transmembrane beta strand</keyword>
<keyword evidence="9" id="KW-0998">Cell outer membrane</keyword>
<keyword evidence="6" id="KW-0732">Signal</keyword>
<gene>
    <name evidence="10" type="ORF">G8S59_004051</name>
</gene>
<dbReference type="PANTHER" id="PTHR34501">
    <property type="entry name" value="PROTEIN YDDL-RELATED"/>
    <property type="match status" value="1"/>
</dbReference>
<evidence type="ECO:0000256" key="2">
    <source>
        <dbReference type="ARBA" id="ARBA00007539"/>
    </source>
</evidence>
<keyword evidence="5" id="KW-0812">Transmembrane</keyword>
<protein>
    <submittedName>
        <fullName evidence="10">Phosphoporin PhoE</fullName>
    </submittedName>
</protein>
<evidence type="ECO:0000256" key="9">
    <source>
        <dbReference type="ARBA" id="ARBA00023237"/>
    </source>
</evidence>
<evidence type="ECO:0000256" key="8">
    <source>
        <dbReference type="ARBA" id="ARBA00023136"/>
    </source>
</evidence>
<dbReference type="InterPro" id="IPR001897">
    <property type="entry name" value="Porin_gammaproteobac"/>
</dbReference>
<dbReference type="EMBL" id="DAAXCJ010000012">
    <property type="protein sequence ID" value="HAG0390754.1"/>
    <property type="molecule type" value="Genomic_DNA"/>
</dbReference>
<dbReference type="InterPro" id="IPR033900">
    <property type="entry name" value="Gram_neg_porin_domain"/>
</dbReference>
<comment type="caution">
    <text evidence="10">The sequence shown here is derived from an EMBL/GenBank/DDBJ whole genome shotgun (WGS) entry which is preliminary data.</text>
</comment>
<dbReference type="InterPro" id="IPR023614">
    <property type="entry name" value="Porin_dom_sf"/>
</dbReference>
<keyword evidence="7" id="KW-0626">Porin</keyword>
<dbReference type="GO" id="GO:0015288">
    <property type="term" value="F:porin activity"/>
    <property type="evidence" value="ECO:0007669"/>
    <property type="project" value="UniProtKB-KW"/>
</dbReference>
<dbReference type="PRINTS" id="PR00182">
    <property type="entry name" value="ECOLNEIPORIN"/>
</dbReference>
<dbReference type="InterPro" id="IPR001702">
    <property type="entry name" value="Porin_Gram-ve"/>
</dbReference>
<dbReference type="Gene3D" id="2.40.160.10">
    <property type="entry name" value="Porin"/>
    <property type="match status" value="1"/>
</dbReference>
<reference evidence="10" key="1">
    <citation type="journal article" date="2018" name="Genome Biol.">
        <title>SKESA: strategic k-mer extension for scrupulous assemblies.</title>
        <authorList>
            <person name="Souvorov A."/>
            <person name="Agarwala R."/>
            <person name="Lipman D.J."/>
        </authorList>
    </citation>
    <scope>NUCLEOTIDE SEQUENCE</scope>
    <source>
        <strain evidence="10">MA.CK_97/00011857</strain>
    </source>
</reference>